<evidence type="ECO:0000256" key="1">
    <source>
        <dbReference type="SAM" id="MobiDB-lite"/>
    </source>
</evidence>
<sequence length="209" mass="23440">MKHKLLLTLVTAGVATAVVASRRRQRQFVAPLVPEAWQTDPDDYFDNDPINTRNAGASLDEDDDDVDSARQALGLLRTVDEQEIEAAEEALERLGLDVDVAEYAETLLSHHSENLAAAQALRLEPFTTTEVTDFAERRSERLEALAELDDDEFERAYLQAMVDGHQQSLAMLDRLLPEAVDEDARDFLASSRSQIAQHLQRGRELLAQR</sequence>
<dbReference type="Pfam" id="PF13628">
    <property type="entry name" value="DUF4142"/>
    <property type="match status" value="1"/>
</dbReference>
<evidence type="ECO:0000313" key="3">
    <source>
        <dbReference type="EMBL" id="MFC0679711.1"/>
    </source>
</evidence>
<organism evidence="3 4">
    <name type="scientific">Lysobacter korlensis</name>
    <dbReference type="NCBI Taxonomy" id="553636"/>
    <lineage>
        <taxon>Bacteria</taxon>
        <taxon>Pseudomonadati</taxon>
        <taxon>Pseudomonadota</taxon>
        <taxon>Gammaproteobacteria</taxon>
        <taxon>Lysobacterales</taxon>
        <taxon>Lysobacteraceae</taxon>
        <taxon>Lysobacter</taxon>
    </lineage>
</organism>
<protein>
    <submittedName>
        <fullName evidence="3">DUF4142 domain-containing protein</fullName>
    </submittedName>
</protein>
<comment type="caution">
    <text evidence="3">The sequence shown here is derived from an EMBL/GenBank/DDBJ whole genome shotgun (WGS) entry which is preliminary data.</text>
</comment>
<proteinExistence type="predicted"/>
<reference evidence="3 4" key="1">
    <citation type="submission" date="2024-09" db="EMBL/GenBank/DDBJ databases">
        <authorList>
            <person name="Sun Q."/>
            <person name="Mori K."/>
        </authorList>
    </citation>
    <scope>NUCLEOTIDE SEQUENCE [LARGE SCALE GENOMIC DNA]</scope>
    <source>
        <strain evidence="3 4">KCTC 23076</strain>
    </source>
</reference>
<evidence type="ECO:0000259" key="2">
    <source>
        <dbReference type="Pfam" id="PF13628"/>
    </source>
</evidence>
<name>A0ABV6RSE0_9GAMM</name>
<gene>
    <name evidence="3" type="ORF">ACFFGH_17875</name>
</gene>
<dbReference type="PANTHER" id="PTHR38593:SF1">
    <property type="entry name" value="BLR2558 PROTEIN"/>
    <property type="match status" value="1"/>
</dbReference>
<dbReference type="InterPro" id="IPR025419">
    <property type="entry name" value="DUF4142"/>
</dbReference>
<dbReference type="PANTHER" id="PTHR38593">
    <property type="entry name" value="BLR2558 PROTEIN"/>
    <property type="match status" value="1"/>
</dbReference>
<dbReference type="Gene3D" id="1.20.1260.10">
    <property type="match status" value="1"/>
</dbReference>
<dbReference type="RefSeq" id="WP_386670735.1">
    <property type="nucleotide sequence ID" value="NZ_JBHLTG010000004.1"/>
</dbReference>
<feature type="region of interest" description="Disordered" evidence="1">
    <location>
        <begin position="40"/>
        <end position="64"/>
    </location>
</feature>
<dbReference type="Proteomes" id="UP001589896">
    <property type="component" value="Unassembled WGS sequence"/>
</dbReference>
<keyword evidence="4" id="KW-1185">Reference proteome</keyword>
<accession>A0ABV6RSE0</accession>
<dbReference type="InterPro" id="IPR012347">
    <property type="entry name" value="Ferritin-like"/>
</dbReference>
<evidence type="ECO:0000313" key="4">
    <source>
        <dbReference type="Proteomes" id="UP001589896"/>
    </source>
</evidence>
<dbReference type="EMBL" id="JBHLTG010000004">
    <property type="protein sequence ID" value="MFC0679711.1"/>
    <property type="molecule type" value="Genomic_DNA"/>
</dbReference>
<feature type="domain" description="DUF4142" evidence="2">
    <location>
        <begin position="69"/>
        <end position="205"/>
    </location>
</feature>